<dbReference type="GeneID" id="110978945"/>
<evidence type="ECO:0000256" key="2">
    <source>
        <dbReference type="ARBA" id="ARBA00022692"/>
    </source>
</evidence>
<feature type="transmembrane region" description="Helical" evidence="8">
    <location>
        <begin position="392"/>
        <end position="415"/>
    </location>
</feature>
<dbReference type="SUPFAM" id="SSF81321">
    <property type="entry name" value="Family A G protein-coupled receptor-like"/>
    <property type="match status" value="1"/>
</dbReference>
<dbReference type="GO" id="GO:0016020">
    <property type="term" value="C:membrane"/>
    <property type="evidence" value="ECO:0007669"/>
    <property type="project" value="UniProtKB-SubCell"/>
</dbReference>
<keyword evidence="7" id="KW-0807">Transducer</keyword>
<evidence type="ECO:0000313" key="10">
    <source>
        <dbReference type="Proteomes" id="UP000694845"/>
    </source>
</evidence>
<proteinExistence type="predicted"/>
<dbReference type="CDD" id="cd00637">
    <property type="entry name" value="7tm_classA_rhodopsin-like"/>
    <property type="match status" value="1"/>
</dbReference>
<keyword evidence="4" id="KW-0297">G-protein coupled receptor</keyword>
<reference evidence="11" key="1">
    <citation type="submission" date="2025-08" db="UniProtKB">
        <authorList>
            <consortium name="RefSeq"/>
        </authorList>
    </citation>
    <scope>IDENTIFICATION</scope>
</reference>
<dbReference type="PANTHER" id="PTHR24238">
    <property type="entry name" value="G-PROTEIN COUPLED RECEPTOR"/>
    <property type="match status" value="1"/>
</dbReference>
<accession>A0A8B7YEE5</accession>
<dbReference type="OrthoDB" id="5969463at2759"/>
<gene>
    <name evidence="11" type="primary">LOC110978945</name>
</gene>
<dbReference type="OMA" id="HLGWMTH"/>
<sequence length="439" mass="49128">MKLYTWYLVGLLAIVTVIGIPGNILVLAVYANKTKRTGTRIFILGLAAVDLFICALSGYRLYLWIHEESFSSDFVCRFFSWIGLASELSSAFVTTAVAVDRYLAICRPHLGWMTHKRAQVVCFAGIIASTTLTLPAVAVYLVSTDSQGNKSCEITEADEYRYWVYIALFVVVVAFALMMITALAMYLLIYREVRKRLKVRPSIINVAPAEKSGDKEGAPRATLLISMLVAGDSMIGISLPSRGFAVRRHSIGEAEGISQKFPKSQMRKTSGSPVAIRRNIREKSDVKENLKNTKACPTDCQDYRKIALATLVSSSEDTGSGGPKTKLTGDKHDEPIDQAIKKGKKSKTGKMLLLATVVFVVTWSARLLMWLISYTLGEKWKDFKHNDDVAFAFLSLLQHLYYTTPAVNPAIYSFVNDRFRVESFKIIRKMNCFRRENTM</sequence>
<feature type="transmembrane region" description="Helical" evidence="8">
    <location>
        <begin position="6"/>
        <end position="29"/>
    </location>
</feature>
<evidence type="ECO:0000256" key="7">
    <source>
        <dbReference type="ARBA" id="ARBA00023224"/>
    </source>
</evidence>
<evidence type="ECO:0000313" key="11">
    <source>
        <dbReference type="RefSeq" id="XP_022089996.1"/>
    </source>
</evidence>
<dbReference type="PROSITE" id="PS50262">
    <property type="entry name" value="G_PROTEIN_RECEP_F1_2"/>
    <property type="match status" value="1"/>
</dbReference>
<evidence type="ECO:0000256" key="4">
    <source>
        <dbReference type="ARBA" id="ARBA00023040"/>
    </source>
</evidence>
<evidence type="ECO:0000256" key="3">
    <source>
        <dbReference type="ARBA" id="ARBA00022989"/>
    </source>
</evidence>
<comment type="subcellular location">
    <subcellularLocation>
        <location evidence="1">Membrane</location>
        <topology evidence="1">Multi-pass membrane protein</topology>
    </subcellularLocation>
</comment>
<feature type="transmembrane region" description="Helical" evidence="8">
    <location>
        <begin position="162"/>
        <end position="190"/>
    </location>
</feature>
<feature type="transmembrane region" description="Helical" evidence="8">
    <location>
        <begin position="351"/>
        <end position="372"/>
    </location>
</feature>
<protein>
    <submittedName>
        <fullName evidence="11">Dopamine D2-like receptor</fullName>
    </submittedName>
</protein>
<dbReference type="PRINTS" id="PR00237">
    <property type="entry name" value="GPCRRHODOPSN"/>
</dbReference>
<dbReference type="AlphaFoldDB" id="A0A8B7YEE5"/>
<dbReference type="Proteomes" id="UP000694845">
    <property type="component" value="Unplaced"/>
</dbReference>
<evidence type="ECO:0000259" key="9">
    <source>
        <dbReference type="PROSITE" id="PS50262"/>
    </source>
</evidence>
<keyword evidence="6" id="KW-0675">Receptor</keyword>
<evidence type="ECO:0000256" key="1">
    <source>
        <dbReference type="ARBA" id="ARBA00004141"/>
    </source>
</evidence>
<name>A0A8B7YEE5_ACAPL</name>
<keyword evidence="3 8" id="KW-1133">Transmembrane helix</keyword>
<feature type="transmembrane region" description="Helical" evidence="8">
    <location>
        <begin position="120"/>
        <end position="142"/>
    </location>
</feature>
<dbReference type="RefSeq" id="XP_022089996.1">
    <property type="nucleotide sequence ID" value="XM_022234304.1"/>
</dbReference>
<keyword evidence="5 8" id="KW-0472">Membrane</keyword>
<feature type="domain" description="G-protein coupled receptors family 1 profile" evidence="9">
    <location>
        <begin position="22"/>
        <end position="412"/>
    </location>
</feature>
<feature type="transmembrane region" description="Helical" evidence="8">
    <location>
        <begin position="41"/>
        <end position="59"/>
    </location>
</feature>
<dbReference type="KEGG" id="aplc:110978945"/>
<dbReference type="PANTHER" id="PTHR24238:SF47">
    <property type="entry name" value="ECDYSTEROIDS_DOPAMINE RECEPTOR-RELATED"/>
    <property type="match status" value="1"/>
</dbReference>
<evidence type="ECO:0000256" key="5">
    <source>
        <dbReference type="ARBA" id="ARBA00023136"/>
    </source>
</evidence>
<evidence type="ECO:0000256" key="6">
    <source>
        <dbReference type="ARBA" id="ARBA00023170"/>
    </source>
</evidence>
<evidence type="ECO:0000256" key="8">
    <source>
        <dbReference type="SAM" id="Phobius"/>
    </source>
</evidence>
<dbReference type="InterPro" id="IPR000276">
    <property type="entry name" value="GPCR_Rhodpsn"/>
</dbReference>
<feature type="transmembrane region" description="Helical" evidence="8">
    <location>
        <begin position="79"/>
        <end position="99"/>
    </location>
</feature>
<dbReference type="Pfam" id="PF00001">
    <property type="entry name" value="7tm_1"/>
    <property type="match status" value="1"/>
</dbReference>
<keyword evidence="2 8" id="KW-0812">Transmembrane</keyword>
<keyword evidence="10" id="KW-1185">Reference proteome</keyword>
<organism evidence="10 11">
    <name type="scientific">Acanthaster planci</name>
    <name type="common">Crown-of-thorns starfish</name>
    <dbReference type="NCBI Taxonomy" id="133434"/>
    <lineage>
        <taxon>Eukaryota</taxon>
        <taxon>Metazoa</taxon>
        <taxon>Echinodermata</taxon>
        <taxon>Eleutherozoa</taxon>
        <taxon>Asterozoa</taxon>
        <taxon>Asteroidea</taxon>
        <taxon>Valvatacea</taxon>
        <taxon>Valvatida</taxon>
        <taxon>Acanthasteridae</taxon>
        <taxon>Acanthaster</taxon>
    </lineage>
</organism>
<dbReference type="InterPro" id="IPR017452">
    <property type="entry name" value="GPCR_Rhodpsn_7TM"/>
</dbReference>
<dbReference type="Gene3D" id="1.20.1070.10">
    <property type="entry name" value="Rhodopsin 7-helix transmembrane proteins"/>
    <property type="match status" value="1"/>
</dbReference>
<dbReference type="GO" id="GO:0004930">
    <property type="term" value="F:G protein-coupled receptor activity"/>
    <property type="evidence" value="ECO:0007669"/>
    <property type="project" value="UniProtKB-KW"/>
</dbReference>